<keyword evidence="3" id="KW-1185">Reference proteome</keyword>
<dbReference type="InterPro" id="IPR036691">
    <property type="entry name" value="Endo/exonu/phosph_ase_sf"/>
</dbReference>
<dbReference type="EMBL" id="OV170229">
    <property type="protein sequence ID" value="CAH0730965.1"/>
    <property type="molecule type" value="Genomic_DNA"/>
</dbReference>
<evidence type="ECO:0000313" key="3">
    <source>
        <dbReference type="Proteomes" id="UP000838878"/>
    </source>
</evidence>
<feature type="compositionally biased region" description="Acidic residues" evidence="1">
    <location>
        <begin position="193"/>
        <end position="202"/>
    </location>
</feature>
<dbReference type="Gene3D" id="3.60.10.10">
    <property type="entry name" value="Endonuclease/exonuclease/phosphatase"/>
    <property type="match status" value="1"/>
</dbReference>
<feature type="non-terminal residue" evidence="2">
    <location>
        <position position="202"/>
    </location>
</feature>
<dbReference type="Proteomes" id="UP000838878">
    <property type="component" value="Chromosome 9"/>
</dbReference>
<protein>
    <submittedName>
        <fullName evidence="2">Uncharacterized protein</fullName>
    </submittedName>
</protein>
<accession>A0A8J9YLE2</accession>
<gene>
    <name evidence="2" type="ORF">BINO364_LOCUS15885</name>
</gene>
<name>A0A8J9YLE2_9NEOP</name>
<reference evidence="2" key="1">
    <citation type="submission" date="2021-12" db="EMBL/GenBank/DDBJ databases">
        <authorList>
            <person name="Martin H S."/>
        </authorList>
    </citation>
    <scope>NUCLEOTIDE SEQUENCE</scope>
</reference>
<evidence type="ECO:0000313" key="2">
    <source>
        <dbReference type="EMBL" id="CAH0730965.1"/>
    </source>
</evidence>
<sequence>MNTLEIQECLHKIRPSLKHNVYAPISYLFIQKRLVFLVSNLDVDPQPASHWVAIHIDNNKVGQYFHQRWTWRSSDGNTKNELDYILTNINKNVQNVEVLNIPYPSDHRCRKENLPAIQPEEEISEYINYKFLVPSTSANSLITKKTGVLLEETKPCNAKKKIQYKSDDSSEQDDNYSLRHTSEDECFIPSESESNEDNEESV</sequence>
<dbReference type="OrthoDB" id="410104at2759"/>
<evidence type="ECO:0000256" key="1">
    <source>
        <dbReference type="SAM" id="MobiDB-lite"/>
    </source>
</evidence>
<feature type="region of interest" description="Disordered" evidence="1">
    <location>
        <begin position="161"/>
        <end position="202"/>
    </location>
</feature>
<organism evidence="2 3">
    <name type="scientific">Brenthis ino</name>
    <name type="common">lesser marbled fritillary</name>
    <dbReference type="NCBI Taxonomy" id="405034"/>
    <lineage>
        <taxon>Eukaryota</taxon>
        <taxon>Metazoa</taxon>
        <taxon>Ecdysozoa</taxon>
        <taxon>Arthropoda</taxon>
        <taxon>Hexapoda</taxon>
        <taxon>Insecta</taxon>
        <taxon>Pterygota</taxon>
        <taxon>Neoptera</taxon>
        <taxon>Endopterygota</taxon>
        <taxon>Lepidoptera</taxon>
        <taxon>Glossata</taxon>
        <taxon>Ditrysia</taxon>
        <taxon>Papilionoidea</taxon>
        <taxon>Nymphalidae</taxon>
        <taxon>Heliconiinae</taxon>
        <taxon>Argynnini</taxon>
        <taxon>Brenthis</taxon>
    </lineage>
</organism>
<proteinExistence type="predicted"/>
<dbReference type="AlphaFoldDB" id="A0A8J9YLE2"/>